<feature type="compositionally biased region" description="Polar residues" evidence="4">
    <location>
        <begin position="561"/>
        <end position="575"/>
    </location>
</feature>
<dbReference type="GO" id="GO:0005524">
    <property type="term" value="F:ATP binding"/>
    <property type="evidence" value="ECO:0007669"/>
    <property type="project" value="UniProtKB-KW"/>
</dbReference>
<dbReference type="PANTHER" id="PTHR43309:SF3">
    <property type="entry name" value="5-OXOPROLINASE SUBUNIT C"/>
    <property type="match status" value="1"/>
</dbReference>
<keyword evidence="1" id="KW-0547">Nucleotide-binding</keyword>
<dbReference type="Gene3D" id="3.30.1360.40">
    <property type="match status" value="1"/>
</dbReference>
<keyword evidence="8" id="KW-1185">Reference proteome</keyword>
<evidence type="ECO:0000313" key="8">
    <source>
        <dbReference type="Proteomes" id="UP000273119"/>
    </source>
</evidence>
<proteinExistence type="predicted"/>
<evidence type="ECO:0000256" key="1">
    <source>
        <dbReference type="ARBA" id="ARBA00022741"/>
    </source>
</evidence>
<dbReference type="InterPro" id="IPR003833">
    <property type="entry name" value="CT_C_D"/>
</dbReference>
<dbReference type="SMART" id="SM00796">
    <property type="entry name" value="AHS1"/>
    <property type="match status" value="1"/>
</dbReference>
<dbReference type="SUPFAM" id="SSF50891">
    <property type="entry name" value="Cyclophilin-like"/>
    <property type="match status" value="2"/>
</dbReference>
<keyword evidence="3" id="KW-0067">ATP-binding</keyword>
<accession>A0A496PJC6</accession>
<dbReference type="InterPro" id="IPR052708">
    <property type="entry name" value="PxpC"/>
</dbReference>
<name>A0A496PJC6_9MICC</name>
<feature type="domain" description="Carboxyltransferase" evidence="6">
    <location>
        <begin position="256"/>
        <end position="566"/>
    </location>
</feature>
<dbReference type="AlphaFoldDB" id="A0A496PJC6"/>
<dbReference type="EMBL" id="QQXL01000004">
    <property type="protein sequence ID" value="RKW70569.1"/>
    <property type="molecule type" value="Genomic_DNA"/>
</dbReference>
<dbReference type="GO" id="GO:0016829">
    <property type="term" value="F:lyase activity"/>
    <property type="evidence" value="ECO:0007669"/>
    <property type="project" value="UniProtKB-KW"/>
</dbReference>
<dbReference type="Pfam" id="PF02682">
    <property type="entry name" value="CT_C_D"/>
    <property type="match status" value="1"/>
</dbReference>
<dbReference type="Gene3D" id="2.40.100.10">
    <property type="entry name" value="Cyclophilin-like"/>
    <property type="match status" value="2"/>
</dbReference>
<feature type="region of interest" description="Disordered" evidence="4">
    <location>
        <begin position="549"/>
        <end position="575"/>
    </location>
</feature>
<evidence type="ECO:0000256" key="2">
    <source>
        <dbReference type="ARBA" id="ARBA00022801"/>
    </source>
</evidence>
<comment type="caution">
    <text evidence="7">The sequence shown here is derived from an EMBL/GenBank/DDBJ whole genome shotgun (WGS) entry which is preliminary data.</text>
</comment>
<keyword evidence="7" id="KW-0456">Lyase</keyword>
<organism evidence="7 8">
    <name type="scientific">Galactobacter caseinivorans</name>
    <dbReference type="NCBI Taxonomy" id="2676123"/>
    <lineage>
        <taxon>Bacteria</taxon>
        <taxon>Bacillati</taxon>
        <taxon>Actinomycetota</taxon>
        <taxon>Actinomycetes</taxon>
        <taxon>Micrococcales</taxon>
        <taxon>Micrococcaceae</taxon>
        <taxon>Galactobacter</taxon>
    </lineage>
</organism>
<sequence>MMGRTAVLVDVSASPEPLESVLSWHAELVARPLPGQLEALPAAATVLLRFSSAPAAEAAVAEVKNRVPDAAAARSSRIVTLPVEYSGEDLEQVARLTGLSVEAVIAAHTGSDWTAAFGGFAPGFLYLTGGDPRLNVPRRSTPRTAVPAGSVALAGAFSAVYPQRSPGGWQLLGRTDAPLWDASREQPSLIRPGDVVRFEAVRATARAGAEVQVASTTLPEGARDTVTHPPRPAALEVLSPGLRTVFQDLGRPGLGELGVTASGAADRPSSAQANRLVGNPDSAAVLETLLGGLSLRAQETCVVALTGAVGGAMIDESVPAPVGAPFALYPGHILTLGQPASGLRGYVAMRGGFAAERVLGSASLDTLSGLGPAPLTGGQALCSAGLPVLPVAEPQEPATELPNPGEVVQLRVSAGPRADWVGEAGLDALQRTSWVVGPDTDRVGARLRVDPEQPQDPEQSLDPDGQDTPASQDAPAHPAPPIARLRDGELASEGMVPGALQLPPSGLPVLFLADHPVTGGYPVIAVVEPHDLPLAAQLPPGTRVRFRVVEQKTAPNPPHPASQQHSGQQNPGATP</sequence>
<evidence type="ECO:0000259" key="6">
    <source>
        <dbReference type="SMART" id="SM00797"/>
    </source>
</evidence>
<feature type="region of interest" description="Disordered" evidence="4">
    <location>
        <begin position="448"/>
        <end position="482"/>
    </location>
</feature>
<evidence type="ECO:0000313" key="7">
    <source>
        <dbReference type="EMBL" id="RKW70569.1"/>
    </source>
</evidence>
<evidence type="ECO:0000256" key="3">
    <source>
        <dbReference type="ARBA" id="ARBA00022840"/>
    </source>
</evidence>
<evidence type="ECO:0000256" key="4">
    <source>
        <dbReference type="SAM" id="MobiDB-lite"/>
    </source>
</evidence>
<feature type="compositionally biased region" description="Acidic residues" evidence="4">
    <location>
        <begin position="453"/>
        <end position="465"/>
    </location>
</feature>
<dbReference type="InterPro" id="IPR003778">
    <property type="entry name" value="CT_A_B"/>
</dbReference>
<dbReference type="PANTHER" id="PTHR43309">
    <property type="entry name" value="5-OXOPROLINASE SUBUNIT C"/>
    <property type="match status" value="1"/>
</dbReference>
<protein>
    <submittedName>
        <fullName evidence="7">Urea amidolyase</fullName>
    </submittedName>
</protein>
<feature type="domain" description="Carboxyltransferase" evidence="5">
    <location>
        <begin position="1"/>
        <end position="190"/>
    </location>
</feature>
<dbReference type="GO" id="GO:0016787">
    <property type="term" value="F:hydrolase activity"/>
    <property type="evidence" value="ECO:0007669"/>
    <property type="project" value="UniProtKB-KW"/>
</dbReference>
<reference evidence="7 8" key="1">
    <citation type="submission" date="2018-07" db="EMBL/GenBank/DDBJ databases">
        <title>Arthrobacter sp. nov., isolated from raw cow's milk with high bacterial count.</title>
        <authorList>
            <person name="Hahne J."/>
            <person name="Isele D."/>
            <person name="Lipski A."/>
        </authorList>
    </citation>
    <scope>NUCLEOTIDE SEQUENCE [LARGE SCALE GENOMIC DNA]</scope>
    <source>
        <strain evidence="7 8">JZ R-183</strain>
    </source>
</reference>
<dbReference type="InterPro" id="IPR029000">
    <property type="entry name" value="Cyclophilin-like_dom_sf"/>
</dbReference>
<dbReference type="Pfam" id="PF02626">
    <property type="entry name" value="CT_A_B"/>
    <property type="match status" value="1"/>
</dbReference>
<dbReference type="SMART" id="SM00797">
    <property type="entry name" value="AHS2"/>
    <property type="match status" value="1"/>
</dbReference>
<gene>
    <name evidence="7" type="ORF">DWQ67_08595</name>
</gene>
<keyword evidence="2" id="KW-0378">Hydrolase</keyword>
<dbReference type="Proteomes" id="UP000273119">
    <property type="component" value="Unassembled WGS sequence"/>
</dbReference>
<evidence type="ECO:0000259" key="5">
    <source>
        <dbReference type="SMART" id="SM00796"/>
    </source>
</evidence>